<keyword evidence="1" id="KW-0472">Membrane</keyword>
<dbReference type="AlphaFoldDB" id="A0A1H3Y044"/>
<feature type="transmembrane region" description="Helical" evidence="1">
    <location>
        <begin position="87"/>
        <end position="105"/>
    </location>
</feature>
<protein>
    <recommendedName>
        <fullName evidence="4">4 TMS phage holin, superfamily IV</fullName>
    </recommendedName>
</protein>
<dbReference type="EMBL" id="FNQR01000002">
    <property type="protein sequence ID" value="SEA04451.1"/>
    <property type="molecule type" value="Genomic_DNA"/>
</dbReference>
<evidence type="ECO:0000313" key="3">
    <source>
        <dbReference type="Proteomes" id="UP000198584"/>
    </source>
</evidence>
<sequence length="125" mass="13781">MEHLKAIGIKSLMTFAAVFLILGIGFQMSWSEVIILTVAIGVLSYPLGDLKVFPKAGNKIATIVDFAIVFLVVWLLGIVLVNNSAPLIIAGAIVAAAMAVGEYFFHKYMARIVLHRKYPFENHKY</sequence>
<feature type="transmembrane region" description="Helical" evidence="1">
    <location>
        <begin position="7"/>
        <end position="24"/>
    </location>
</feature>
<dbReference type="Proteomes" id="UP000198584">
    <property type="component" value="Unassembled WGS sequence"/>
</dbReference>
<keyword evidence="1" id="KW-0812">Transmembrane</keyword>
<evidence type="ECO:0008006" key="4">
    <source>
        <dbReference type="Google" id="ProtNLM"/>
    </source>
</evidence>
<evidence type="ECO:0000313" key="2">
    <source>
        <dbReference type="EMBL" id="SEA04451.1"/>
    </source>
</evidence>
<name>A0A1H3Y044_9BACI</name>
<dbReference type="OrthoDB" id="2111682at2"/>
<dbReference type="RefSeq" id="WP_093042532.1">
    <property type="nucleotide sequence ID" value="NZ_FNQR01000002.1"/>
</dbReference>
<dbReference type="Pfam" id="PF10710">
    <property type="entry name" value="DUF2512"/>
    <property type="match status" value="1"/>
</dbReference>
<gene>
    <name evidence="2" type="ORF">SAMN05421743_102306</name>
</gene>
<dbReference type="InterPro" id="IPR019649">
    <property type="entry name" value="DUF2512"/>
</dbReference>
<evidence type="ECO:0000256" key="1">
    <source>
        <dbReference type="SAM" id="Phobius"/>
    </source>
</evidence>
<feature type="transmembrane region" description="Helical" evidence="1">
    <location>
        <begin position="60"/>
        <end position="81"/>
    </location>
</feature>
<feature type="transmembrane region" description="Helical" evidence="1">
    <location>
        <begin position="30"/>
        <end position="48"/>
    </location>
</feature>
<accession>A0A1H3Y044</accession>
<keyword evidence="3" id="KW-1185">Reference proteome</keyword>
<dbReference type="STRING" id="571932.SAMN05421743_102306"/>
<keyword evidence="1" id="KW-1133">Transmembrane helix</keyword>
<organism evidence="2 3">
    <name type="scientific">Thalassobacillus cyri</name>
    <dbReference type="NCBI Taxonomy" id="571932"/>
    <lineage>
        <taxon>Bacteria</taxon>
        <taxon>Bacillati</taxon>
        <taxon>Bacillota</taxon>
        <taxon>Bacilli</taxon>
        <taxon>Bacillales</taxon>
        <taxon>Bacillaceae</taxon>
        <taxon>Thalassobacillus</taxon>
    </lineage>
</organism>
<reference evidence="2 3" key="1">
    <citation type="submission" date="2016-10" db="EMBL/GenBank/DDBJ databases">
        <authorList>
            <person name="de Groot N.N."/>
        </authorList>
    </citation>
    <scope>NUCLEOTIDE SEQUENCE [LARGE SCALE GENOMIC DNA]</scope>
    <source>
        <strain evidence="2 3">CCM7597</strain>
    </source>
</reference>
<proteinExistence type="predicted"/>